<keyword evidence="3" id="KW-1185">Reference proteome</keyword>
<evidence type="ECO:0000256" key="1">
    <source>
        <dbReference type="SAM" id="Phobius"/>
    </source>
</evidence>
<dbReference type="KEGG" id="erl:AOC36_01525"/>
<dbReference type="SUPFAM" id="SSF53850">
    <property type="entry name" value="Periplasmic binding protein-like II"/>
    <property type="match status" value="1"/>
</dbReference>
<gene>
    <name evidence="2" type="ORF">AOC36_01525</name>
</gene>
<dbReference type="RefSeq" id="WP_067630442.1">
    <property type="nucleotide sequence ID" value="NZ_CP013213.1"/>
</dbReference>
<sequence>MSKQQKNMIMILVGVILISGVITGIIIWNARCVLDGTQICYDENNKVFYLEEDAKVSVQVESDSLKQYLEETWITLHPEYEGALEITVRESLTLDELAAEGLPFDLNVTGQTSAAFIMDKVFDMGSAVGDTILANVPTQLQDASNASGIVFVPNSTKGWLFVYNKTFAEELGYDLTDEDLSGLPDIFESWEDIIEFAPQLLEQMDTVFPLTFVDQESFYPFLTGGRWLLNFTNRGSDPGFGSSEFLDGLALIEALRDAPIVPTQEDGTVSSAESLAWRYEEALYNRETLFTIAIDWMQLDEHSALTGDEYVYAPFPSFKGTRLSPMAEVDGYVMSNDVEYPSATAEVLRILRAPAAASVYSSASSKTFVMMRHEFQNLQVDDETLNKIRAYSYSDSVPVMTLDDNPAVLSRYVFQEVDIMDVLKDLYDQKLSAQEVQEVIVQRATEWIDTHAVEASDD</sequence>
<evidence type="ECO:0008006" key="4">
    <source>
        <dbReference type="Google" id="ProtNLM"/>
    </source>
</evidence>
<evidence type="ECO:0000313" key="2">
    <source>
        <dbReference type="EMBL" id="AMC92712.1"/>
    </source>
</evidence>
<dbReference type="OrthoDB" id="1650177at2"/>
<protein>
    <recommendedName>
        <fullName evidence="4">Extracellular solute-binding protein</fullName>
    </recommendedName>
</protein>
<dbReference type="Proteomes" id="UP000063781">
    <property type="component" value="Chromosome"/>
</dbReference>
<dbReference type="EMBL" id="CP013213">
    <property type="protein sequence ID" value="AMC92712.1"/>
    <property type="molecule type" value="Genomic_DNA"/>
</dbReference>
<reference evidence="2 3" key="1">
    <citation type="submission" date="2015-10" db="EMBL/GenBank/DDBJ databases">
        <title>Erysipelothrix larvae sp. LV19 isolated from the larval gut of the rhinoceros beetle, Trypoxylus dichotomus.</title>
        <authorList>
            <person name="Lim S."/>
            <person name="Kim B.-C."/>
        </authorList>
    </citation>
    <scope>NUCLEOTIDE SEQUENCE [LARGE SCALE GENOMIC DNA]</scope>
    <source>
        <strain evidence="2 3">LV19</strain>
    </source>
</reference>
<dbReference type="Gene3D" id="3.40.190.10">
    <property type="entry name" value="Periplasmic binding protein-like II"/>
    <property type="match status" value="1"/>
</dbReference>
<evidence type="ECO:0000313" key="3">
    <source>
        <dbReference type="Proteomes" id="UP000063781"/>
    </source>
</evidence>
<accession>A0A0X8GYD4</accession>
<feature type="transmembrane region" description="Helical" evidence="1">
    <location>
        <begin position="7"/>
        <end position="28"/>
    </location>
</feature>
<dbReference type="STRING" id="1514105.AOC36_01525"/>
<keyword evidence="1" id="KW-1133">Transmembrane helix</keyword>
<keyword evidence="1" id="KW-0812">Transmembrane</keyword>
<dbReference type="AlphaFoldDB" id="A0A0X8GYD4"/>
<name>A0A0X8GYD4_9FIRM</name>
<organism evidence="2 3">
    <name type="scientific">Erysipelothrix larvae</name>
    <dbReference type="NCBI Taxonomy" id="1514105"/>
    <lineage>
        <taxon>Bacteria</taxon>
        <taxon>Bacillati</taxon>
        <taxon>Bacillota</taxon>
        <taxon>Erysipelotrichia</taxon>
        <taxon>Erysipelotrichales</taxon>
        <taxon>Erysipelotrichaceae</taxon>
        <taxon>Erysipelothrix</taxon>
    </lineage>
</organism>
<keyword evidence="1" id="KW-0472">Membrane</keyword>
<proteinExistence type="predicted"/>